<gene>
    <name evidence="1" type="ORF">GGX14DRAFT_393072</name>
</gene>
<protein>
    <submittedName>
        <fullName evidence="1">Uncharacterized protein</fullName>
    </submittedName>
</protein>
<comment type="caution">
    <text evidence="1">The sequence shown here is derived from an EMBL/GenBank/DDBJ whole genome shotgun (WGS) entry which is preliminary data.</text>
</comment>
<dbReference type="AlphaFoldDB" id="A0AAD6YF81"/>
<proteinExistence type="predicted"/>
<sequence>MSYTPPHSKPAPSGYAWCAPALVARLETPSPPPLPLTHEEMSAAYEVSQFTAPCPDPTALLAPMAKAKITQPQDRPHLVANGTFEDELRAAWTKTQGPFNAPLARQQFTTRIGFYGWDEAYFNLRNNAAQLELAHRTNPDDLLFATPNAHQGPPYSSAAVTVRKFENEPICLFWYPTYKYGALDKIFRWAVHIGPVVPIDQLNPIIPPNSSHWLLEYGAALLGDTFTPVTTTTVFIPGMCIWLWRRGQHKPLFDQALPPAPPEAAEIQRRATSIEQVHVADDRPVGVRMAPRKLWLAV</sequence>
<reference evidence="1" key="1">
    <citation type="submission" date="2023-03" db="EMBL/GenBank/DDBJ databases">
        <title>Massive genome expansion in bonnet fungi (Mycena s.s.) driven by repeated elements and novel gene families across ecological guilds.</title>
        <authorList>
            <consortium name="Lawrence Berkeley National Laboratory"/>
            <person name="Harder C.B."/>
            <person name="Miyauchi S."/>
            <person name="Viragh M."/>
            <person name="Kuo A."/>
            <person name="Thoen E."/>
            <person name="Andreopoulos B."/>
            <person name="Lu D."/>
            <person name="Skrede I."/>
            <person name="Drula E."/>
            <person name="Henrissat B."/>
            <person name="Morin E."/>
            <person name="Kohler A."/>
            <person name="Barry K."/>
            <person name="LaButti K."/>
            <person name="Morin E."/>
            <person name="Salamov A."/>
            <person name="Lipzen A."/>
            <person name="Mereny Z."/>
            <person name="Hegedus B."/>
            <person name="Baldrian P."/>
            <person name="Stursova M."/>
            <person name="Weitz H."/>
            <person name="Taylor A."/>
            <person name="Grigoriev I.V."/>
            <person name="Nagy L.G."/>
            <person name="Martin F."/>
            <person name="Kauserud H."/>
        </authorList>
    </citation>
    <scope>NUCLEOTIDE SEQUENCE</scope>
    <source>
        <strain evidence="1">9144</strain>
    </source>
</reference>
<evidence type="ECO:0000313" key="2">
    <source>
        <dbReference type="Proteomes" id="UP001219525"/>
    </source>
</evidence>
<accession>A0AAD6YF81</accession>
<dbReference type="Proteomes" id="UP001219525">
    <property type="component" value="Unassembled WGS sequence"/>
</dbReference>
<name>A0AAD6YF81_9AGAR</name>
<dbReference type="EMBL" id="JARJCW010000021">
    <property type="protein sequence ID" value="KAJ7213586.1"/>
    <property type="molecule type" value="Genomic_DNA"/>
</dbReference>
<organism evidence="1 2">
    <name type="scientific">Mycena pura</name>
    <dbReference type="NCBI Taxonomy" id="153505"/>
    <lineage>
        <taxon>Eukaryota</taxon>
        <taxon>Fungi</taxon>
        <taxon>Dikarya</taxon>
        <taxon>Basidiomycota</taxon>
        <taxon>Agaricomycotina</taxon>
        <taxon>Agaricomycetes</taxon>
        <taxon>Agaricomycetidae</taxon>
        <taxon>Agaricales</taxon>
        <taxon>Marasmiineae</taxon>
        <taxon>Mycenaceae</taxon>
        <taxon>Mycena</taxon>
    </lineage>
</organism>
<keyword evidence="2" id="KW-1185">Reference proteome</keyword>
<evidence type="ECO:0000313" key="1">
    <source>
        <dbReference type="EMBL" id="KAJ7213586.1"/>
    </source>
</evidence>